<dbReference type="EMBL" id="HBEP01010514">
    <property type="protein sequence ID" value="CAD8478975.1"/>
    <property type="molecule type" value="Transcribed_RNA"/>
</dbReference>
<accession>A0A7S0HFJ9</accession>
<sequence>MGDAPTPYQELLRAAATQSSESEPDCAKVEATLHAAVALEPDNPLAYHMIAVTRGRLNDHVGAAEAFVQASDRYPRPSAEWAETAAAAFVRLTRKESAAAPKPHWWTDESLLEVSRQAVEAAPESGGAWQMRATVLGSMEESWPTQPRDAAQMDEAGKAWQRTASLTTDLGERARCVANGVLCLKYAQGRGAEPSPTDGRTVPSTR</sequence>
<organism evidence="2">
    <name type="scientific">Phaeocystis antarctica</name>
    <dbReference type="NCBI Taxonomy" id="33657"/>
    <lineage>
        <taxon>Eukaryota</taxon>
        <taxon>Haptista</taxon>
        <taxon>Haptophyta</taxon>
        <taxon>Prymnesiophyceae</taxon>
        <taxon>Phaeocystales</taxon>
        <taxon>Phaeocystaceae</taxon>
        <taxon>Phaeocystis</taxon>
    </lineage>
</organism>
<evidence type="ECO:0000256" key="1">
    <source>
        <dbReference type="SAM" id="MobiDB-lite"/>
    </source>
</evidence>
<evidence type="ECO:0000313" key="2">
    <source>
        <dbReference type="EMBL" id="CAD8478975.1"/>
    </source>
</evidence>
<feature type="region of interest" description="Disordered" evidence="1">
    <location>
        <begin position="187"/>
        <end position="206"/>
    </location>
</feature>
<dbReference type="InterPro" id="IPR011990">
    <property type="entry name" value="TPR-like_helical_dom_sf"/>
</dbReference>
<dbReference type="SUPFAM" id="SSF48452">
    <property type="entry name" value="TPR-like"/>
    <property type="match status" value="1"/>
</dbReference>
<dbReference type="Gene3D" id="1.25.40.10">
    <property type="entry name" value="Tetratricopeptide repeat domain"/>
    <property type="match status" value="1"/>
</dbReference>
<name>A0A7S0HFJ9_9EUKA</name>
<dbReference type="AlphaFoldDB" id="A0A7S0HFJ9"/>
<evidence type="ECO:0008006" key="3">
    <source>
        <dbReference type="Google" id="ProtNLM"/>
    </source>
</evidence>
<protein>
    <recommendedName>
        <fullName evidence="3">Tetratricopeptide repeat protein</fullName>
    </recommendedName>
</protein>
<gene>
    <name evidence="2" type="ORF">PANT1444_LOCUS5922</name>
</gene>
<proteinExistence type="predicted"/>
<reference evidence="2" key="1">
    <citation type="submission" date="2021-01" db="EMBL/GenBank/DDBJ databases">
        <authorList>
            <person name="Corre E."/>
            <person name="Pelletier E."/>
            <person name="Niang G."/>
            <person name="Scheremetjew M."/>
            <person name="Finn R."/>
            <person name="Kale V."/>
            <person name="Holt S."/>
            <person name="Cochrane G."/>
            <person name="Meng A."/>
            <person name="Brown T."/>
            <person name="Cohen L."/>
        </authorList>
    </citation>
    <scope>NUCLEOTIDE SEQUENCE</scope>
    <source>
        <strain evidence="2">CCMP1374</strain>
    </source>
</reference>